<evidence type="ECO:0000256" key="2">
    <source>
        <dbReference type="PROSITE-ProRule" id="PRU00235"/>
    </source>
</evidence>
<dbReference type="EMBL" id="MRZV01000255">
    <property type="protein sequence ID" value="PIK54293.1"/>
    <property type="molecule type" value="Genomic_DNA"/>
</dbReference>
<feature type="domain" description="RCC1-like" evidence="3">
    <location>
        <begin position="366"/>
        <end position="579"/>
    </location>
</feature>
<dbReference type="SUPFAM" id="SSF50985">
    <property type="entry name" value="RCC1/BLIP-II"/>
    <property type="match status" value="1"/>
</dbReference>
<accession>A0A2G8L215</accession>
<dbReference type="Gene3D" id="3.90.1750.10">
    <property type="entry name" value="Hect, E3 ligase catalytic domains"/>
    <property type="match status" value="1"/>
</dbReference>
<feature type="repeat" description="RCC1" evidence="2">
    <location>
        <begin position="294"/>
        <end position="347"/>
    </location>
</feature>
<evidence type="ECO:0000256" key="1">
    <source>
        <dbReference type="ARBA" id="ARBA00022737"/>
    </source>
</evidence>
<dbReference type="Gene3D" id="2.130.10.30">
    <property type="entry name" value="Regulator of chromosome condensation 1/beta-lactamase-inhibitor protein II"/>
    <property type="match status" value="1"/>
</dbReference>
<dbReference type="InterPro" id="IPR051210">
    <property type="entry name" value="Ub_ligase/GEF_domain"/>
</dbReference>
<gene>
    <name evidence="4" type="ORF">BSL78_08821</name>
</gene>
<dbReference type="PROSITE" id="PS50012">
    <property type="entry name" value="RCC1_3"/>
    <property type="match status" value="5"/>
</dbReference>
<feature type="repeat" description="RCC1" evidence="2">
    <location>
        <begin position="532"/>
        <end position="583"/>
    </location>
</feature>
<dbReference type="Proteomes" id="UP000230750">
    <property type="component" value="Unassembled WGS sequence"/>
</dbReference>
<dbReference type="PANTHER" id="PTHR22870">
    <property type="entry name" value="REGULATOR OF CHROMOSOME CONDENSATION"/>
    <property type="match status" value="1"/>
</dbReference>
<keyword evidence="1" id="KW-0677">Repeat</keyword>
<dbReference type="InterPro" id="IPR009091">
    <property type="entry name" value="RCC1/BLIP-II"/>
</dbReference>
<dbReference type="Pfam" id="PF13540">
    <property type="entry name" value="RCC1_2"/>
    <property type="match status" value="1"/>
</dbReference>
<dbReference type="PANTHER" id="PTHR22870:SF398">
    <property type="entry name" value="E3 UBIQUITIN-PROTEIN LIGASE HERC2"/>
    <property type="match status" value="1"/>
</dbReference>
<dbReference type="STRING" id="307972.A0A2G8L215"/>
<evidence type="ECO:0000313" key="4">
    <source>
        <dbReference type="EMBL" id="PIK54293.1"/>
    </source>
</evidence>
<dbReference type="GO" id="GO:0004842">
    <property type="term" value="F:ubiquitin-protein transferase activity"/>
    <property type="evidence" value="ECO:0007669"/>
    <property type="project" value="InterPro"/>
</dbReference>
<evidence type="ECO:0000259" key="3">
    <source>
        <dbReference type="Pfam" id="PF25390"/>
    </source>
</evidence>
<organism evidence="4 5">
    <name type="scientific">Stichopus japonicus</name>
    <name type="common">Sea cucumber</name>
    <dbReference type="NCBI Taxonomy" id="307972"/>
    <lineage>
        <taxon>Eukaryota</taxon>
        <taxon>Metazoa</taxon>
        <taxon>Echinodermata</taxon>
        <taxon>Eleutherozoa</taxon>
        <taxon>Echinozoa</taxon>
        <taxon>Holothuroidea</taxon>
        <taxon>Aspidochirotacea</taxon>
        <taxon>Aspidochirotida</taxon>
        <taxon>Stichopodidae</taxon>
        <taxon>Apostichopus</taxon>
    </lineage>
</organism>
<dbReference type="InterPro" id="IPR000408">
    <property type="entry name" value="Reg_chr_condens"/>
</dbReference>
<dbReference type="AlphaFoldDB" id="A0A2G8L215"/>
<evidence type="ECO:0000313" key="5">
    <source>
        <dbReference type="Proteomes" id="UP000230750"/>
    </source>
</evidence>
<keyword evidence="5" id="KW-1185">Reference proteome</keyword>
<dbReference type="SUPFAM" id="SSF56204">
    <property type="entry name" value="Hect, E3 ligase catalytic domain"/>
    <property type="match status" value="1"/>
</dbReference>
<dbReference type="Pfam" id="PF25390">
    <property type="entry name" value="WD40_RLD"/>
    <property type="match status" value="1"/>
</dbReference>
<feature type="repeat" description="RCC1" evidence="2">
    <location>
        <begin position="480"/>
        <end position="531"/>
    </location>
</feature>
<feature type="repeat" description="RCC1" evidence="2">
    <location>
        <begin position="374"/>
        <end position="425"/>
    </location>
</feature>
<sequence>MTELRIVGDELKWKFTSDGSVNGWGWRFTVFPIMPAAAPKDLLSDRSVLLRPSIDLVTCLLEFRLESSTDKKILPRLASALAACAQLSSLAACQRVWALQRLRKLIATEFEGNLDIDVRSDAIPESPTSFPGFSGSALSALIKGLPDALQRQYEYEDPIVRGGKHLLHSPFFKVLVALAGDLQLDVKPPCTDAHRWLWFRRYCLASRVAKALEKRDRLPANFCEEVMKKITDISISEEEMSRDHQNHNLFKREQDEQILLWMNRRPDDWTLSWGGSGTIYGWGHNHRGGGPGATEVYATGYGASGRLGIGITDSVATPTMLESIQHVHIKKVAVNSGGKHALALSGEGEVYSWGEGEDGKLGHGNRTAAITSSGELYSWGKGRYGRLGHGDSDDQLRPKLVDALKGHRVIDVACGSGDAQTVCITDDDNVWSWGDGDYGKLGRGGSDGCKVPQKVDALANNGVIKVECGSQFSIALTKSGHVYTWGKGDYHRLGHGSDDHVRRPRKVAALQDKKVICVATGSLHCVACTSKGEVYAWGDNDEGQLGDGTTNAIQRPRVVASLQDKKITNVACGSAHTVAWSTSKPIHAGRLPSKIPMEYNLLKDIPIHVIRNRLVLLHHFSELFCPSIPMFDLHEKPESGGYSMGTLAGIDALRGLLVSSGKEAAFRKVVQATMVRDRQHGPVIELNRIQVKRSRSKGGLAGPDGTKSVFGQTCAKLMQFGSDNLLLPHRVWKVKFIGESVDDCGGGYSESIAEMCDELQNGSTPS</sequence>
<comment type="caution">
    <text evidence="4">The sequence shown here is derived from an EMBL/GenBank/DDBJ whole genome shotgun (WGS) entry which is preliminary data.</text>
</comment>
<reference evidence="4 5" key="1">
    <citation type="journal article" date="2017" name="PLoS Biol.">
        <title>The sea cucumber genome provides insights into morphological evolution and visceral regeneration.</title>
        <authorList>
            <person name="Zhang X."/>
            <person name="Sun L."/>
            <person name="Yuan J."/>
            <person name="Sun Y."/>
            <person name="Gao Y."/>
            <person name="Zhang L."/>
            <person name="Li S."/>
            <person name="Dai H."/>
            <person name="Hamel J.F."/>
            <person name="Liu C."/>
            <person name="Yu Y."/>
            <person name="Liu S."/>
            <person name="Lin W."/>
            <person name="Guo K."/>
            <person name="Jin S."/>
            <person name="Xu P."/>
            <person name="Storey K.B."/>
            <person name="Huan P."/>
            <person name="Zhang T."/>
            <person name="Zhou Y."/>
            <person name="Zhang J."/>
            <person name="Lin C."/>
            <person name="Li X."/>
            <person name="Xing L."/>
            <person name="Huo D."/>
            <person name="Sun M."/>
            <person name="Wang L."/>
            <person name="Mercier A."/>
            <person name="Li F."/>
            <person name="Yang H."/>
            <person name="Xiang J."/>
        </authorList>
    </citation>
    <scope>NUCLEOTIDE SEQUENCE [LARGE SCALE GENOMIC DNA]</scope>
    <source>
        <strain evidence="4">Shaxun</strain>
        <tissue evidence="4">Muscle</tissue>
    </source>
</reference>
<dbReference type="InterPro" id="IPR035983">
    <property type="entry name" value="Hect_E3_ubiquitin_ligase"/>
</dbReference>
<name>A0A2G8L215_STIJA</name>
<dbReference type="OrthoDB" id="239701at2759"/>
<feature type="repeat" description="RCC1" evidence="2">
    <location>
        <begin position="428"/>
        <end position="479"/>
    </location>
</feature>
<protein>
    <submittedName>
        <fullName evidence="4">Putative E3 ubiquitin-protein ligase HERC2</fullName>
    </submittedName>
</protein>
<proteinExistence type="predicted"/>
<dbReference type="PRINTS" id="PR00633">
    <property type="entry name" value="RCCNDNSATION"/>
</dbReference>
<dbReference type="InterPro" id="IPR058923">
    <property type="entry name" value="RCC1-like_dom"/>
</dbReference>